<dbReference type="AlphaFoldDB" id="A0A0R3M7Y5"/>
<dbReference type="RefSeq" id="WP_057862957.1">
    <property type="nucleotide sequence ID" value="NZ_LLYB01000129.1"/>
</dbReference>
<reference evidence="2 3" key="1">
    <citation type="submission" date="2014-03" db="EMBL/GenBank/DDBJ databases">
        <title>Bradyrhizobium valentinum sp. nov., isolated from effective nodules of Lupinus mariae-josephae, a lupine endemic of basic-lime soils in Eastern Spain.</title>
        <authorList>
            <person name="Duran D."/>
            <person name="Rey L."/>
            <person name="Navarro A."/>
            <person name="Busquets A."/>
            <person name="Imperial J."/>
            <person name="Ruiz-Argueso T."/>
        </authorList>
    </citation>
    <scope>NUCLEOTIDE SEQUENCE [LARGE SCALE GENOMIC DNA]</scope>
    <source>
        <strain evidence="2 3">CCBAU 23086</strain>
    </source>
</reference>
<evidence type="ECO:0000259" key="1">
    <source>
        <dbReference type="Pfam" id="PF01764"/>
    </source>
</evidence>
<dbReference type="InterPro" id="IPR002921">
    <property type="entry name" value="Fungal_lipase-type"/>
</dbReference>
<comment type="caution">
    <text evidence="2">The sequence shown here is derived from an EMBL/GenBank/DDBJ whole genome shotgun (WGS) entry which is preliminary data.</text>
</comment>
<dbReference type="GO" id="GO:0006629">
    <property type="term" value="P:lipid metabolic process"/>
    <property type="evidence" value="ECO:0007669"/>
    <property type="project" value="InterPro"/>
</dbReference>
<gene>
    <name evidence="2" type="ORF">CQ14_27735</name>
</gene>
<dbReference type="Proteomes" id="UP000051660">
    <property type="component" value="Unassembled WGS sequence"/>
</dbReference>
<accession>A0A0R3M7Y5</accession>
<dbReference type="InterPro" id="IPR029058">
    <property type="entry name" value="AB_hydrolase_fold"/>
</dbReference>
<dbReference type="SUPFAM" id="SSF53474">
    <property type="entry name" value="alpha/beta-Hydrolases"/>
    <property type="match status" value="1"/>
</dbReference>
<feature type="domain" description="Fungal lipase-type" evidence="1">
    <location>
        <begin position="85"/>
        <end position="215"/>
    </location>
</feature>
<organism evidence="2 3">
    <name type="scientific">Bradyrhizobium lablabi</name>
    <dbReference type="NCBI Taxonomy" id="722472"/>
    <lineage>
        <taxon>Bacteria</taxon>
        <taxon>Pseudomonadati</taxon>
        <taxon>Pseudomonadota</taxon>
        <taxon>Alphaproteobacteria</taxon>
        <taxon>Hyphomicrobiales</taxon>
        <taxon>Nitrobacteraceae</taxon>
        <taxon>Bradyrhizobium</taxon>
    </lineage>
</organism>
<dbReference type="Pfam" id="PF01764">
    <property type="entry name" value="Lipase_3"/>
    <property type="match status" value="1"/>
</dbReference>
<dbReference type="PANTHER" id="PTHR45856">
    <property type="entry name" value="ALPHA/BETA-HYDROLASES SUPERFAMILY PROTEIN"/>
    <property type="match status" value="1"/>
</dbReference>
<proteinExistence type="predicted"/>
<dbReference type="InterPro" id="IPR051218">
    <property type="entry name" value="Sec_MonoDiacylglyc_Lipase"/>
</dbReference>
<evidence type="ECO:0000313" key="2">
    <source>
        <dbReference type="EMBL" id="KRR16247.1"/>
    </source>
</evidence>
<dbReference type="CDD" id="cd00519">
    <property type="entry name" value="Lipase_3"/>
    <property type="match status" value="1"/>
</dbReference>
<dbReference type="OrthoDB" id="5522031at2"/>
<name>A0A0R3M7Y5_9BRAD</name>
<evidence type="ECO:0000313" key="3">
    <source>
        <dbReference type="Proteomes" id="UP000051660"/>
    </source>
</evidence>
<dbReference type="Gene3D" id="3.40.50.1820">
    <property type="entry name" value="alpha/beta hydrolase"/>
    <property type="match status" value="1"/>
</dbReference>
<protein>
    <recommendedName>
        <fullName evidence="1">Fungal lipase-type domain-containing protein</fullName>
    </recommendedName>
</protein>
<dbReference type="PANTHER" id="PTHR45856:SF24">
    <property type="entry name" value="FUNGAL LIPASE-LIKE DOMAIN-CONTAINING PROTEIN"/>
    <property type="match status" value="1"/>
</dbReference>
<sequence length="304" mass="33770">MADIGLFEPEDLNNIPTFRAAYSDRTALLMAKLAYRAYNDFDVDDATFKTFSTELCRQGFVDCRALIDRDVGTAGYVVEGNDIIVVVFRGTENELDWKTNVNARFVALQGGTRVHTGFFQAYWPIRDAMFEVVKRVIKAKQRPIYITGHSLGGALALMATAELANDEDATVRDCVAACYTFGCPRAGDASFDVYVKAPLYRITNGVDLVPAVPPAILGYRHVGDTRYFGKIGVAPVRRSPNWPQKIWRTIWGLVALVRTGKFQNIADHSMTVYVGKLDAWAKANLKQTQERREVTADPAIASKA</sequence>
<dbReference type="EMBL" id="LLYB01000129">
    <property type="protein sequence ID" value="KRR16247.1"/>
    <property type="molecule type" value="Genomic_DNA"/>
</dbReference>